<dbReference type="AlphaFoldDB" id="A0A4Y3TTY6"/>
<dbReference type="PANTHER" id="PTHR19136">
    <property type="entry name" value="MOLYBDENUM COFACTOR GUANYLYLTRANSFERASE"/>
    <property type="match status" value="1"/>
</dbReference>
<dbReference type="RefSeq" id="WP_141374851.1">
    <property type="nucleotide sequence ID" value="NZ_BAPL01000030.1"/>
</dbReference>
<keyword evidence="2" id="KW-0460">Magnesium</keyword>
<feature type="domain" description="MobA-like NTP transferase" evidence="3">
    <location>
        <begin position="17"/>
        <end position="185"/>
    </location>
</feature>
<comment type="caution">
    <text evidence="4">The sequence shown here is derived from an EMBL/GenBank/DDBJ whole genome shotgun (WGS) entry which is preliminary data.</text>
</comment>
<dbReference type="GO" id="GO:0016779">
    <property type="term" value="F:nucleotidyltransferase activity"/>
    <property type="evidence" value="ECO:0007669"/>
    <property type="project" value="UniProtKB-ARBA"/>
</dbReference>
<organism evidence="4 5">
    <name type="scientific">Acetobacter peroxydans</name>
    <dbReference type="NCBI Taxonomy" id="104098"/>
    <lineage>
        <taxon>Bacteria</taxon>
        <taxon>Pseudomonadati</taxon>
        <taxon>Pseudomonadota</taxon>
        <taxon>Alphaproteobacteria</taxon>
        <taxon>Acetobacterales</taxon>
        <taxon>Acetobacteraceae</taxon>
        <taxon>Acetobacter</taxon>
    </lineage>
</organism>
<dbReference type="Pfam" id="PF12804">
    <property type="entry name" value="NTP_transf_3"/>
    <property type="match status" value="1"/>
</dbReference>
<accession>A0A4Y3TTY6</accession>
<dbReference type="SUPFAM" id="SSF53448">
    <property type="entry name" value="Nucleotide-diphospho-sugar transferases"/>
    <property type="match status" value="1"/>
</dbReference>
<dbReference type="Gene3D" id="3.90.550.10">
    <property type="entry name" value="Spore Coat Polysaccharide Biosynthesis Protein SpsA, Chain A"/>
    <property type="match status" value="1"/>
</dbReference>
<protein>
    <recommendedName>
        <fullName evidence="3">MobA-like NTP transferase domain-containing protein</fullName>
    </recommendedName>
</protein>
<dbReference type="PANTHER" id="PTHR19136:SF81">
    <property type="entry name" value="MOLYBDENUM COFACTOR GUANYLYLTRANSFERASE"/>
    <property type="match status" value="1"/>
</dbReference>
<dbReference type="EMBL" id="BJMV01000002">
    <property type="protein sequence ID" value="GEB84939.1"/>
    <property type="molecule type" value="Genomic_DNA"/>
</dbReference>
<sequence>MSASPASAQPRPPVTALVLAGTRPGRPDPLAEMAGVSHKALLPIGGVPMVLRVIAALRDVPAISRIVVCVDSPHLLADKLPPDVLLLPAQPGGPSASVLAGLARFGTPLLVTTADNALLQASWVEEFLGAIAPQSDMAACVATQAAVQRAVPNTRRTYIRLADVTFSGCNMFLFRTAVSARVAELWQSVEQNRKNPLRIAWALGPLVLLRALTGRLTRAALYRRIAKLTGARAELVALSDGRAAVDVDKPDDIVVAEQLAASLPPIHA</sequence>
<proteinExistence type="predicted"/>
<keyword evidence="5" id="KW-1185">Reference proteome</keyword>
<evidence type="ECO:0000256" key="1">
    <source>
        <dbReference type="ARBA" id="ARBA00022679"/>
    </source>
</evidence>
<dbReference type="InterPro" id="IPR025877">
    <property type="entry name" value="MobA-like_NTP_Trfase"/>
</dbReference>
<evidence type="ECO:0000259" key="3">
    <source>
        <dbReference type="Pfam" id="PF12804"/>
    </source>
</evidence>
<dbReference type="InterPro" id="IPR029044">
    <property type="entry name" value="Nucleotide-diphossugar_trans"/>
</dbReference>
<dbReference type="Proteomes" id="UP000317730">
    <property type="component" value="Unassembled WGS sequence"/>
</dbReference>
<dbReference type="OrthoDB" id="159246at2"/>
<reference evidence="4 5" key="1">
    <citation type="submission" date="2019-06" db="EMBL/GenBank/DDBJ databases">
        <title>Whole genome shotgun sequence of Acetobacter peroxydans NBRC 13755.</title>
        <authorList>
            <person name="Hosoyama A."/>
            <person name="Uohara A."/>
            <person name="Ohji S."/>
            <person name="Ichikawa N."/>
        </authorList>
    </citation>
    <scope>NUCLEOTIDE SEQUENCE [LARGE SCALE GENOMIC DNA]</scope>
    <source>
        <strain evidence="4 5">NBRC 13755</strain>
    </source>
</reference>
<evidence type="ECO:0000256" key="2">
    <source>
        <dbReference type="ARBA" id="ARBA00022842"/>
    </source>
</evidence>
<evidence type="ECO:0000313" key="5">
    <source>
        <dbReference type="Proteomes" id="UP000317730"/>
    </source>
</evidence>
<name>A0A4Y3TTY6_9PROT</name>
<gene>
    <name evidence="4" type="ORF">APE01nite_07360</name>
</gene>
<keyword evidence="1" id="KW-0808">Transferase</keyword>
<evidence type="ECO:0000313" key="4">
    <source>
        <dbReference type="EMBL" id="GEB84939.1"/>
    </source>
</evidence>